<evidence type="ECO:0000256" key="5">
    <source>
        <dbReference type="ARBA" id="ARBA00022475"/>
    </source>
</evidence>
<feature type="active site" evidence="15">
    <location>
        <position position="167"/>
    </location>
</feature>
<dbReference type="OrthoDB" id="6854449at2"/>
<keyword evidence="12 15" id="KW-0472">Membrane</keyword>
<dbReference type="RefSeq" id="WP_120352949.1">
    <property type="nucleotide sequence ID" value="NZ_RAQO01000001.1"/>
</dbReference>
<dbReference type="EMBL" id="RAQO01000001">
    <property type="protein sequence ID" value="RKF22146.1"/>
    <property type="molecule type" value="Genomic_DNA"/>
</dbReference>
<evidence type="ECO:0000256" key="13">
    <source>
        <dbReference type="ARBA" id="ARBA00029511"/>
    </source>
</evidence>
<evidence type="ECO:0000256" key="8">
    <source>
        <dbReference type="ARBA" id="ARBA00022741"/>
    </source>
</evidence>
<dbReference type="InterPro" id="IPR022826">
    <property type="entry name" value="KDO_kinase"/>
</dbReference>
<evidence type="ECO:0000256" key="2">
    <source>
        <dbReference type="ARBA" id="ARBA00004713"/>
    </source>
</evidence>
<gene>
    <name evidence="15" type="primary">kdkA</name>
    <name evidence="17" type="ORF">DBZ36_00430</name>
</gene>
<dbReference type="InterPro" id="IPR000719">
    <property type="entry name" value="Prot_kinase_dom"/>
</dbReference>
<keyword evidence="18" id="KW-1185">Reference proteome</keyword>
<comment type="caution">
    <text evidence="17">The sequence shown here is derived from an EMBL/GenBank/DDBJ whole genome shotgun (WGS) entry which is preliminary data.</text>
</comment>
<evidence type="ECO:0000256" key="7">
    <source>
        <dbReference type="ARBA" id="ARBA00022679"/>
    </source>
</evidence>
<dbReference type="SUPFAM" id="SSF56112">
    <property type="entry name" value="Protein kinase-like (PK-like)"/>
    <property type="match status" value="1"/>
</dbReference>
<comment type="subcellular location">
    <subcellularLocation>
        <location evidence="1 15">Cell inner membrane</location>
        <topology evidence="1 15">Peripheral membrane protein</topology>
        <orientation evidence="1 15">Cytoplasmic side</orientation>
    </subcellularLocation>
</comment>
<comment type="catalytic activity">
    <reaction evidence="14 15">
        <text>an alpha-Kdo-(2-&gt;6)-lipid IVA + ATP = a 4-O-phospho-alpha-Kdo-(2-&gt;6)-lipid IVA + ADP + H(+)</text>
        <dbReference type="Rhea" id="RHEA:74271"/>
        <dbReference type="ChEBI" id="CHEBI:15378"/>
        <dbReference type="ChEBI" id="CHEBI:30616"/>
        <dbReference type="ChEBI" id="CHEBI:176428"/>
        <dbReference type="ChEBI" id="CHEBI:193140"/>
        <dbReference type="ChEBI" id="CHEBI:456216"/>
        <dbReference type="EC" id="2.7.1.166"/>
    </reaction>
</comment>
<dbReference type="UniPathway" id="UPA00958"/>
<evidence type="ECO:0000256" key="15">
    <source>
        <dbReference type="HAMAP-Rule" id="MF_00521"/>
    </source>
</evidence>
<keyword evidence="9 15" id="KW-0418">Kinase</keyword>
<name>A0A420ENH4_9ALTE</name>
<evidence type="ECO:0000256" key="10">
    <source>
        <dbReference type="ARBA" id="ARBA00022840"/>
    </source>
</evidence>
<evidence type="ECO:0000259" key="16">
    <source>
        <dbReference type="PROSITE" id="PS50011"/>
    </source>
</evidence>
<dbReference type="AlphaFoldDB" id="A0A420ENH4"/>
<keyword evidence="7 15" id="KW-0808">Transferase</keyword>
<keyword evidence="10 15" id="KW-0067">ATP-binding</keyword>
<evidence type="ECO:0000256" key="3">
    <source>
        <dbReference type="ARBA" id="ARBA00010327"/>
    </source>
</evidence>
<comment type="function">
    <text evidence="15">Catalyzes the ATP-dependent phosphorylation of the 3-deoxy-D-manno-octulosonic acid (Kdo) residue in Kdo-lipid IV(A) at the 4-OH position.</text>
</comment>
<feature type="domain" description="Protein kinase" evidence="16">
    <location>
        <begin position="35"/>
        <end position="244"/>
    </location>
</feature>
<evidence type="ECO:0000256" key="11">
    <source>
        <dbReference type="ARBA" id="ARBA00022985"/>
    </source>
</evidence>
<dbReference type="GO" id="GO:0005886">
    <property type="term" value="C:plasma membrane"/>
    <property type="evidence" value="ECO:0007669"/>
    <property type="project" value="UniProtKB-SubCell"/>
</dbReference>
<dbReference type="PROSITE" id="PS50011">
    <property type="entry name" value="PROTEIN_KINASE_DOM"/>
    <property type="match status" value="1"/>
</dbReference>
<protein>
    <recommendedName>
        <fullName evidence="13 15">3-deoxy-D-manno-octulosonic acid kinase</fullName>
        <shortName evidence="15">Kdo kinase</shortName>
        <ecNumber evidence="4 15">2.7.1.166</ecNumber>
    </recommendedName>
</protein>
<dbReference type="Proteomes" id="UP000286482">
    <property type="component" value="Unassembled WGS sequence"/>
</dbReference>
<evidence type="ECO:0000313" key="18">
    <source>
        <dbReference type="Proteomes" id="UP000286482"/>
    </source>
</evidence>
<dbReference type="NCBIfam" id="NF002475">
    <property type="entry name" value="PRK01723.1"/>
    <property type="match status" value="1"/>
</dbReference>
<evidence type="ECO:0000256" key="1">
    <source>
        <dbReference type="ARBA" id="ARBA00004515"/>
    </source>
</evidence>
<evidence type="ECO:0000313" key="17">
    <source>
        <dbReference type="EMBL" id="RKF22146.1"/>
    </source>
</evidence>
<comment type="pathway">
    <text evidence="2 15">Bacterial outer membrane biogenesis; LPS core biosynthesis.</text>
</comment>
<dbReference type="HAMAP" id="MF_00521">
    <property type="entry name" value="KDO_kinase"/>
    <property type="match status" value="1"/>
</dbReference>
<comment type="similarity">
    <text evidence="3 15">Belongs to the protein kinase superfamily. KdkA/RfaP family.</text>
</comment>
<evidence type="ECO:0000256" key="4">
    <source>
        <dbReference type="ARBA" id="ARBA00011988"/>
    </source>
</evidence>
<reference evidence="17 18" key="1">
    <citation type="submission" date="2018-09" db="EMBL/GenBank/DDBJ databases">
        <authorList>
            <person name="Wang Z."/>
        </authorList>
    </citation>
    <scope>NUCLEOTIDE SEQUENCE [LARGE SCALE GENOMIC DNA]</scope>
    <source>
        <strain evidence="17 18">ALS 81</strain>
    </source>
</reference>
<keyword evidence="5 15" id="KW-1003">Cell membrane</keyword>
<proteinExistence type="inferred from homology"/>
<evidence type="ECO:0000256" key="9">
    <source>
        <dbReference type="ARBA" id="ARBA00022777"/>
    </source>
</evidence>
<dbReference type="Gene3D" id="1.10.510.10">
    <property type="entry name" value="Transferase(Phosphotransferase) domain 1"/>
    <property type="match status" value="1"/>
</dbReference>
<keyword evidence="6 15" id="KW-0997">Cell inner membrane</keyword>
<dbReference type="Pfam" id="PF06293">
    <property type="entry name" value="Kdo"/>
    <property type="match status" value="1"/>
</dbReference>
<evidence type="ECO:0000256" key="6">
    <source>
        <dbReference type="ARBA" id="ARBA00022519"/>
    </source>
</evidence>
<evidence type="ECO:0000256" key="12">
    <source>
        <dbReference type="ARBA" id="ARBA00023136"/>
    </source>
</evidence>
<keyword evidence="11 15" id="KW-0448">Lipopolysaccharide biosynthesis</keyword>
<dbReference type="GO" id="GO:0005524">
    <property type="term" value="F:ATP binding"/>
    <property type="evidence" value="ECO:0007669"/>
    <property type="project" value="UniProtKB-UniRule"/>
</dbReference>
<evidence type="ECO:0000256" key="14">
    <source>
        <dbReference type="ARBA" id="ARBA00034417"/>
    </source>
</evidence>
<dbReference type="InterPro" id="IPR011009">
    <property type="entry name" value="Kinase-like_dom_sf"/>
</dbReference>
<sequence>MQELKDGQQLIWLCDDSAFSVALDNIFDPSFWSQRDALIGKAAGRGTTVFFEHQQRQFALRHYHRGGMAAKISEDQYLYLGARKSRAYQELKLLLRLQELGLNAPRPIAARIVRNGIYYRADLITEKIPKAQDLAQRLYAQALPQKVWQDIAATVAQFHNHGVNHPDLNLRNIMLDANEQVWLIDFDRGTIANANARIAQTNIERLKRSLIKELAKGKGLHWKESDWDGFETTYKLQKTVIKGG</sequence>
<dbReference type="EC" id="2.7.1.166" evidence="4 15"/>
<dbReference type="GO" id="GO:0004672">
    <property type="term" value="F:protein kinase activity"/>
    <property type="evidence" value="ECO:0007669"/>
    <property type="project" value="InterPro"/>
</dbReference>
<dbReference type="GO" id="GO:0009244">
    <property type="term" value="P:lipopolysaccharide core region biosynthetic process"/>
    <property type="evidence" value="ECO:0007669"/>
    <property type="project" value="UniProtKB-UniRule"/>
</dbReference>
<accession>A0A420ENH4</accession>
<organism evidence="17 18">
    <name type="scientific">Alginatibacterium sediminis</name>
    <dbReference type="NCBI Taxonomy" id="2164068"/>
    <lineage>
        <taxon>Bacteria</taxon>
        <taxon>Pseudomonadati</taxon>
        <taxon>Pseudomonadota</taxon>
        <taxon>Gammaproteobacteria</taxon>
        <taxon>Alteromonadales</taxon>
        <taxon>Alteromonadaceae</taxon>
        <taxon>Alginatibacterium</taxon>
    </lineage>
</organism>
<keyword evidence="8 15" id="KW-0547">Nucleotide-binding</keyword>